<accession>G2Q082</accession>
<evidence type="ECO:0000313" key="3">
    <source>
        <dbReference type="Proteomes" id="UP000007322"/>
    </source>
</evidence>
<proteinExistence type="predicted"/>
<dbReference type="VEuPathDB" id="FungiDB:MYCTH_2124711"/>
<gene>
    <name evidence="2" type="ORF">MYCTH_2124711</name>
</gene>
<dbReference type="HOGENOM" id="CLU_2225007_0_0_1"/>
<sequence>MHASSRTRSWPANIGSNPMSCSATEAAESPAPSPDDPIPSSDTPKRGVSGSPYLVQGRSDRTERIPPEVPRNPSRDGHPQFQAESKPADCVPTSATPGSWDALLRR</sequence>
<feature type="region of interest" description="Disordered" evidence="1">
    <location>
        <begin position="1"/>
        <end position="106"/>
    </location>
</feature>
<dbReference type="AlphaFoldDB" id="G2Q082"/>
<dbReference type="GeneID" id="11505720"/>
<dbReference type="EMBL" id="CP003002">
    <property type="protein sequence ID" value="AEO55756.1"/>
    <property type="molecule type" value="Genomic_DNA"/>
</dbReference>
<dbReference type="Proteomes" id="UP000007322">
    <property type="component" value="Chromosome 1"/>
</dbReference>
<evidence type="ECO:0000313" key="2">
    <source>
        <dbReference type="EMBL" id="AEO55756.1"/>
    </source>
</evidence>
<feature type="compositionally biased region" description="Polar residues" evidence="1">
    <location>
        <begin position="1"/>
        <end position="19"/>
    </location>
</feature>
<keyword evidence="3" id="KW-1185">Reference proteome</keyword>
<feature type="compositionally biased region" description="Low complexity" evidence="1">
    <location>
        <begin position="20"/>
        <end position="30"/>
    </location>
</feature>
<organism evidence="2 3">
    <name type="scientific">Thermothelomyces thermophilus (strain ATCC 42464 / BCRC 31852 / DSM 1799)</name>
    <name type="common">Sporotrichum thermophile</name>
    <dbReference type="NCBI Taxonomy" id="573729"/>
    <lineage>
        <taxon>Eukaryota</taxon>
        <taxon>Fungi</taxon>
        <taxon>Dikarya</taxon>
        <taxon>Ascomycota</taxon>
        <taxon>Pezizomycotina</taxon>
        <taxon>Sordariomycetes</taxon>
        <taxon>Sordariomycetidae</taxon>
        <taxon>Sordariales</taxon>
        <taxon>Chaetomiaceae</taxon>
        <taxon>Thermothelomyces</taxon>
    </lineage>
</organism>
<protein>
    <submittedName>
        <fullName evidence="2">Uncharacterized protein</fullName>
    </submittedName>
</protein>
<dbReference type="KEGG" id="mtm:MYCTH_2124711"/>
<reference evidence="2 3" key="1">
    <citation type="journal article" date="2011" name="Nat. Biotechnol.">
        <title>Comparative genomic analysis of the thermophilic biomass-degrading fungi Myceliophthora thermophila and Thielavia terrestris.</title>
        <authorList>
            <person name="Berka R.M."/>
            <person name="Grigoriev I.V."/>
            <person name="Otillar R."/>
            <person name="Salamov A."/>
            <person name="Grimwood J."/>
            <person name="Reid I."/>
            <person name="Ishmael N."/>
            <person name="John T."/>
            <person name="Darmond C."/>
            <person name="Moisan M.-C."/>
            <person name="Henrissat B."/>
            <person name="Coutinho P.M."/>
            <person name="Lombard V."/>
            <person name="Natvig D.O."/>
            <person name="Lindquist E."/>
            <person name="Schmutz J."/>
            <person name="Lucas S."/>
            <person name="Harris P."/>
            <person name="Powlowski J."/>
            <person name="Bellemare A."/>
            <person name="Taylor D."/>
            <person name="Butler G."/>
            <person name="de Vries R.P."/>
            <person name="Allijn I.E."/>
            <person name="van den Brink J."/>
            <person name="Ushinsky S."/>
            <person name="Storms R."/>
            <person name="Powell A.J."/>
            <person name="Paulsen I.T."/>
            <person name="Elbourne L.D.H."/>
            <person name="Baker S.E."/>
            <person name="Magnuson J."/>
            <person name="LaBoissiere S."/>
            <person name="Clutterbuck A.J."/>
            <person name="Martinez D."/>
            <person name="Wogulis M."/>
            <person name="de Leon A.L."/>
            <person name="Rey M.W."/>
            <person name="Tsang A."/>
        </authorList>
    </citation>
    <scope>NUCLEOTIDE SEQUENCE [LARGE SCALE GENOMIC DNA]</scope>
    <source>
        <strain evidence="3">ATCC 42464 / BCRC 31852 / DSM 1799</strain>
    </source>
</reference>
<name>G2Q082_THET4</name>
<evidence type="ECO:0000256" key="1">
    <source>
        <dbReference type="SAM" id="MobiDB-lite"/>
    </source>
</evidence>
<dbReference type="RefSeq" id="XP_003661001.1">
    <property type="nucleotide sequence ID" value="XM_003660953.1"/>
</dbReference>
<dbReference type="InParanoid" id="G2Q082"/>